<dbReference type="AlphaFoldDB" id="A0A3M5GP35"/>
<comment type="caution">
    <text evidence="1">The sequence shown here is derived from an EMBL/GenBank/DDBJ whole genome shotgun (WGS) entry which is preliminary data.</text>
</comment>
<organism evidence="1 2">
    <name type="scientific">Pseudomonas savastanoi</name>
    <name type="common">Pseudomonas syringae pv. savastanoi</name>
    <dbReference type="NCBI Taxonomy" id="29438"/>
    <lineage>
        <taxon>Bacteria</taxon>
        <taxon>Pseudomonadati</taxon>
        <taxon>Pseudomonadota</taxon>
        <taxon>Gammaproteobacteria</taxon>
        <taxon>Pseudomonadales</taxon>
        <taxon>Pseudomonadaceae</taxon>
        <taxon>Pseudomonas</taxon>
    </lineage>
</organism>
<evidence type="ECO:0000313" key="2">
    <source>
        <dbReference type="Proteomes" id="UP000268887"/>
    </source>
</evidence>
<sequence>MRDQERSKDADQQHYQRHTQQLHHSGLLFLLGTDDLQRRQIIGTGSGRYGLLLQIGTDLLGLLQHVRNRRHQHLVLFQRDQRGIHCSICLDRQLAASGVHLRDQGIGGLIGGLTVVGIRNTQVAAKHQTEIGHAVTQVASDLDLPDAGFIRQTQGVVNGLVQQILKGRADVIGNLDDRFQRLVDFLIDADQLVERLLQTAHLLLDLAQLGQVARYHEHLQALIDTAAQGIQRAGVVLHTCGGRTGRIGLRSDPGIQDVSLDLGDLAAFAHALDQQVGAGVADDGDGQYSEQNSGKAQSELLADFQIVQPFCAHCMCAFDFSEYP</sequence>
<accession>A0A3M5GP35</accession>
<dbReference type="EMBL" id="RBSV01000056">
    <property type="protein sequence ID" value="RMS87650.1"/>
    <property type="molecule type" value="Genomic_DNA"/>
</dbReference>
<gene>
    <name evidence="1" type="ORF">ALP60_01941</name>
</gene>
<evidence type="ECO:0000313" key="1">
    <source>
        <dbReference type="EMBL" id="RMS87650.1"/>
    </source>
</evidence>
<dbReference type="Proteomes" id="UP000268887">
    <property type="component" value="Unassembled WGS sequence"/>
</dbReference>
<proteinExistence type="predicted"/>
<protein>
    <submittedName>
        <fullName evidence="1">Uncharacterized protein</fullName>
    </submittedName>
</protein>
<name>A0A3M5GP35_PSESS</name>
<reference evidence="1 2" key="1">
    <citation type="submission" date="2018-08" db="EMBL/GenBank/DDBJ databases">
        <title>Recombination of ecologically and evolutionarily significant loci maintains genetic cohesion in the Pseudomonas syringae species complex.</title>
        <authorList>
            <person name="Dillon M."/>
            <person name="Thakur S."/>
            <person name="Almeida R.N.D."/>
            <person name="Weir B.S."/>
            <person name="Guttman D.S."/>
        </authorList>
    </citation>
    <scope>NUCLEOTIDE SEQUENCE [LARGE SCALE GENOMIC DNA]</scope>
    <source>
        <strain evidence="1 2">ICMP 13927</strain>
    </source>
</reference>